<reference evidence="2 3" key="1">
    <citation type="submission" date="2020-02" db="EMBL/GenBank/DDBJ databases">
        <title>A chromosome-scale genome assembly of the black bullhead catfish (Ameiurus melas).</title>
        <authorList>
            <person name="Wen M."/>
            <person name="Zham M."/>
            <person name="Cabau C."/>
            <person name="Klopp C."/>
            <person name="Donnadieu C."/>
            <person name="Roques C."/>
            <person name="Bouchez O."/>
            <person name="Lampietro C."/>
            <person name="Jouanno E."/>
            <person name="Herpin A."/>
            <person name="Louis A."/>
            <person name="Berthelot C."/>
            <person name="Parey E."/>
            <person name="Roest-Crollius H."/>
            <person name="Braasch I."/>
            <person name="Postlethwait J."/>
            <person name="Robinson-Rechavi M."/>
            <person name="Echchiki A."/>
            <person name="Begum T."/>
            <person name="Montfort J."/>
            <person name="Schartl M."/>
            <person name="Bobe J."/>
            <person name="Guiguen Y."/>
        </authorList>
    </citation>
    <scope>NUCLEOTIDE SEQUENCE [LARGE SCALE GENOMIC DNA]</scope>
    <source>
        <strain evidence="2">M_S1</strain>
        <tissue evidence="2">Blood</tissue>
    </source>
</reference>
<dbReference type="Proteomes" id="UP000593565">
    <property type="component" value="Unassembled WGS sequence"/>
</dbReference>
<sequence>RARAHTHGRWEQRERESSAAADAVSASGGEAGAGSRELGSSSADSRSLPAHRNGENSWIQADTYVDRQSGTCRQSPHNPAREIYTDLLTAGH</sequence>
<evidence type="ECO:0000313" key="3">
    <source>
        <dbReference type="Proteomes" id="UP000593565"/>
    </source>
</evidence>
<accession>A0A7J5ZTG1</accession>
<gene>
    <name evidence="2" type="ORF">AMELA_G00247580</name>
</gene>
<feature type="compositionally biased region" description="Polar residues" evidence="1">
    <location>
        <begin position="55"/>
        <end position="77"/>
    </location>
</feature>
<keyword evidence="3" id="KW-1185">Reference proteome</keyword>
<feature type="compositionally biased region" description="Basic and acidic residues" evidence="1">
    <location>
        <begin position="8"/>
        <end position="17"/>
    </location>
</feature>
<evidence type="ECO:0000256" key="1">
    <source>
        <dbReference type="SAM" id="MobiDB-lite"/>
    </source>
</evidence>
<protein>
    <submittedName>
        <fullName evidence="2">Uncharacterized protein</fullName>
    </submittedName>
</protein>
<proteinExistence type="predicted"/>
<name>A0A7J5ZTG1_AMEME</name>
<dbReference type="EMBL" id="JAAGNN010000023">
    <property type="protein sequence ID" value="KAF4073820.1"/>
    <property type="molecule type" value="Genomic_DNA"/>
</dbReference>
<feature type="region of interest" description="Disordered" evidence="1">
    <location>
        <begin position="1"/>
        <end position="92"/>
    </location>
</feature>
<comment type="caution">
    <text evidence="2">The sequence shown here is derived from an EMBL/GenBank/DDBJ whole genome shotgun (WGS) entry which is preliminary data.</text>
</comment>
<organism evidence="2 3">
    <name type="scientific">Ameiurus melas</name>
    <name type="common">Black bullhead</name>
    <name type="synonym">Silurus melas</name>
    <dbReference type="NCBI Taxonomy" id="219545"/>
    <lineage>
        <taxon>Eukaryota</taxon>
        <taxon>Metazoa</taxon>
        <taxon>Chordata</taxon>
        <taxon>Craniata</taxon>
        <taxon>Vertebrata</taxon>
        <taxon>Euteleostomi</taxon>
        <taxon>Actinopterygii</taxon>
        <taxon>Neopterygii</taxon>
        <taxon>Teleostei</taxon>
        <taxon>Ostariophysi</taxon>
        <taxon>Siluriformes</taxon>
        <taxon>Ictaluridae</taxon>
        <taxon>Ameiurus</taxon>
    </lineage>
</organism>
<dbReference type="AlphaFoldDB" id="A0A7J5ZTG1"/>
<feature type="non-terminal residue" evidence="2">
    <location>
        <position position="92"/>
    </location>
</feature>
<evidence type="ECO:0000313" key="2">
    <source>
        <dbReference type="EMBL" id="KAF4073820.1"/>
    </source>
</evidence>
<feature type="compositionally biased region" description="Low complexity" evidence="1">
    <location>
        <begin position="18"/>
        <end position="43"/>
    </location>
</feature>